<name>A0ABD1UB06_9LAMI</name>
<keyword evidence="6" id="KW-1185">Reference proteome</keyword>
<organism evidence="5 6">
    <name type="scientific">Forsythia ovata</name>
    <dbReference type="NCBI Taxonomy" id="205694"/>
    <lineage>
        <taxon>Eukaryota</taxon>
        <taxon>Viridiplantae</taxon>
        <taxon>Streptophyta</taxon>
        <taxon>Embryophyta</taxon>
        <taxon>Tracheophyta</taxon>
        <taxon>Spermatophyta</taxon>
        <taxon>Magnoliopsida</taxon>
        <taxon>eudicotyledons</taxon>
        <taxon>Gunneridae</taxon>
        <taxon>Pentapetalae</taxon>
        <taxon>asterids</taxon>
        <taxon>lamiids</taxon>
        <taxon>Lamiales</taxon>
        <taxon>Oleaceae</taxon>
        <taxon>Forsythieae</taxon>
        <taxon>Forsythia</taxon>
    </lineage>
</organism>
<evidence type="ECO:0000256" key="3">
    <source>
        <dbReference type="ARBA" id="ARBA00023274"/>
    </source>
</evidence>
<dbReference type="InterPro" id="IPR045077">
    <property type="entry name" value="L3_arc_euk"/>
</dbReference>
<evidence type="ECO:0000256" key="2">
    <source>
        <dbReference type="ARBA" id="ARBA00022980"/>
    </source>
</evidence>
<dbReference type="EMBL" id="JBFOLJ010000007">
    <property type="protein sequence ID" value="KAL2522209.1"/>
    <property type="molecule type" value="Genomic_DNA"/>
</dbReference>
<dbReference type="Proteomes" id="UP001604277">
    <property type="component" value="Unassembled WGS sequence"/>
</dbReference>
<dbReference type="PANTHER" id="PTHR11363">
    <property type="entry name" value="60S RIBOSOMAL PROTEIN L3-RELATED"/>
    <property type="match status" value="1"/>
</dbReference>
<evidence type="ECO:0000313" key="6">
    <source>
        <dbReference type="Proteomes" id="UP001604277"/>
    </source>
</evidence>
<gene>
    <name evidence="5" type="ORF">Fot_26132</name>
</gene>
<sequence>MSHRKFEHPRHGSLGFLPRKRAARHRGKVKAFPKDDPSKPCSLTAFLGYKAGMTHIVREVEKPGSKLHKKETCEAVTIIETPPMVVVGVVAYVKTPRGLRALNTVWAQHLSEEVKRRFYKNWCKSKKKAFTKYSKKCETEEGKKDMHAQLEKMKKYATVIRVLAHTQIRKMKGLKQKKAHLMEIQVNEDYFSPQAKGRTDRAQCCGVQGSNPEILDLYLVASRNYQMVNSLGLSINSPP</sequence>
<dbReference type="Gene3D" id="3.30.1430.10">
    <property type="match status" value="1"/>
</dbReference>
<protein>
    <submittedName>
        <fullName evidence="5">60S ribosomal protein L3-2</fullName>
    </submittedName>
</protein>
<keyword evidence="3" id="KW-0687">Ribonucleoprotein</keyword>
<comment type="similarity">
    <text evidence="1">Belongs to the universal ribosomal protein uL3 family.</text>
</comment>
<evidence type="ECO:0000313" key="5">
    <source>
        <dbReference type="EMBL" id="KAL2522209.1"/>
    </source>
</evidence>
<dbReference type="FunFam" id="2.40.30.10:FF:000079">
    <property type="entry name" value="60S ribosomal protein L3"/>
    <property type="match status" value="1"/>
</dbReference>
<dbReference type="Pfam" id="PF00297">
    <property type="entry name" value="Ribosomal_L3"/>
    <property type="match status" value="1"/>
</dbReference>
<dbReference type="Gene3D" id="4.10.960.10">
    <property type="entry name" value="Ribosomal protein L3, domain 3"/>
    <property type="match status" value="1"/>
</dbReference>
<proteinExistence type="inferred from homology"/>
<evidence type="ECO:0000256" key="1">
    <source>
        <dbReference type="ARBA" id="ARBA00006540"/>
    </source>
</evidence>
<dbReference type="FunFam" id="3.30.1430.10:FF:000001">
    <property type="entry name" value="60S ribosomal protein L3"/>
    <property type="match status" value="1"/>
</dbReference>
<comment type="caution">
    <text evidence="5">The sequence shown here is derived from an EMBL/GenBank/DDBJ whole genome shotgun (WGS) entry which is preliminary data.</text>
</comment>
<keyword evidence="2 5" id="KW-0689">Ribosomal protein</keyword>
<accession>A0ABD1UB06</accession>
<feature type="region of interest" description="Disordered" evidence="4">
    <location>
        <begin position="1"/>
        <end position="20"/>
    </location>
</feature>
<dbReference type="GO" id="GO:1990904">
    <property type="term" value="C:ribonucleoprotein complex"/>
    <property type="evidence" value="ECO:0007669"/>
    <property type="project" value="UniProtKB-KW"/>
</dbReference>
<dbReference type="PANTHER" id="PTHR11363:SF5">
    <property type="entry name" value="LARGE RIBOSOMAL SUBUNIT PROTEIN UL3"/>
    <property type="match status" value="1"/>
</dbReference>
<reference evidence="6" key="1">
    <citation type="submission" date="2024-07" db="EMBL/GenBank/DDBJ databases">
        <title>Two chromosome-level genome assemblies of Korean endemic species Abeliophyllum distichum and Forsythia ovata (Oleaceae).</title>
        <authorList>
            <person name="Jang H."/>
        </authorList>
    </citation>
    <scope>NUCLEOTIDE SEQUENCE [LARGE SCALE GENOMIC DNA]</scope>
</reference>
<dbReference type="GO" id="GO:0005840">
    <property type="term" value="C:ribosome"/>
    <property type="evidence" value="ECO:0007669"/>
    <property type="project" value="UniProtKB-KW"/>
</dbReference>
<dbReference type="AlphaFoldDB" id="A0ABD1UB06"/>
<dbReference type="SUPFAM" id="SSF50447">
    <property type="entry name" value="Translation proteins"/>
    <property type="match status" value="1"/>
</dbReference>
<evidence type="ECO:0000256" key="4">
    <source>
        <dbReference type="SAM" id="MobiDB-lite"/>
    </source>
</evidence>
<dbReference type="InterPro" id="IPR000597">
    <property type="entry name" value="Ribosomal_uL3"/>
</dbReference>
<dbReference type="InterPro" id="IPR044892">
    <property type="entry name" value="Ribosomal_L3_dom_3_arc_sf"/>
</dbReference>
<dbReference type="InterPro" id="IPR009000">
    <property type="entry name" value="Transl_B-barrel_sf"/>
</dbReference>